<protein>
    <recommendedName>
        <fullName evidence="8">Dihydroorotate dehydrogenase (quinone)</fullName>
        <ecNumber evidence="8">1.3.5.2</ecNumber>
    </recommendedName>
</protein>
<dbReference type="InterPro" id="IPR005720">
    <property type="entry name" value="Dihydroorotate_DH_cat"/>
</dbReference>
<keyword evidence="7" id="KW-0472">Membrane</keyword>
<dbReference type="InterPro" id="IPR013785">
    <property type="entry name" value="Aldolase_TIM"/>
</dbReference>
<keyword evidence="6" id="KW-0560">Oxidoreductase</keyword>
<sequence>MPVLAPDGTEKLSDISPAPAFAKASDGQANTVTFIVGFPRESIICLKYKWILKPIFFKIDPETIHDWMTVFLHFLGKYAITRKIVYFYFGYSNSMLEQNILGINFKNPVGLSAGFDKNATLIDIAPSLGFGFTEVGSITGEPCPGNSKPRLWRLKKSKSLAVYYGLTNNGCENISEKLTGKSFTIPVGINIAKTNCKETADTARAIADYFKAYKIFTNIGGYMTINISCPNAFGGQPFTDNAKLNALLEKIMSIPKRKPIFLKISPDLNKKEVDDIIDIASKFKIDGFICTNLTKNRNNKNIMDKVVPEQGGLSGKVLDSLSDDLIRYVYKKTNDPRQGGAGKFIIIGSGGVFNAEDAYRKIKLGASLIELITGMIFEGPQLISDINLGLVKLLKKDGYKNISEAIGKKN</sequence>
<dbReference type="EC" id="1.3.5.2" evidence="8"/>
<dbReference type="GO" id="GO:0005886">
    <property type="term" value="C:plasma membrane"/>
    <property type="evidence" value="ECO:0007669"/>
    <property type="project" value="TreeGrafter"/>
</dbReference>
<dbReference type="PATRIC" id="fig|1618736.3.peg.283"/>
<organism evidence="10 11">
    <name type="scientific">Candidatus Nomurabacteria bacterium GW2011_GWA2_41_25</name>
    <dbReference type="NCBI Taxonomy" id="1618736"/>
    <lineage>
        <taxon>Bacteria</taxon>
        <taxon>Candidatus Nomuraibacteriota</taxon>
    </lineage>
</organism>
<name>A0A0G0Y4T2_9BACT</name>
<dbReference type="InterPro" id="IPR005719">
    <property type="entry name" value="Dihydroorotate_DH_2"/>
</dbReference>
<dbReference type="Proteomes" id="UP000034236">
    <property type="component" value="Unassembled WGS sequence"/>
</dbReference>
<evidence type="ECO:0000313" key="10">
    <source>
        <dbReference type="EMBL" id="KKS04476.1"/>
    </source>
</evidence>
<comment type="pathway">
    <text evidence="2">Pyrimidine metabolism; UMP biosynthesis via de novo pathway.</text>
</comment>
<dbReference type="EMBL" id="LCBE01000006">
    <property type="protein sequence ID" value="KKS04476.1"/>
    <property type="molecule type" value="Genomic_DNA"/>
</dbReference>
<dbReference type="GO" id="GO:0006207">
    <property type="term" value="P:'de novo' pyrimidine nucleobase biosynthetic process"/>
    <property type="evidence" value="ECO:0007669"/>
    <property type="project" value="UniProtKB-UniRule"/>
</dbReference>
<keyword evidence="4" id="KW-0288">FMN</keyword>
<comment type="caution">
    <text evidence="10">The sequence shown here is derived from an EMBL/GenBank/DDBJ whole genome shotgun (WGS) entry which is preliminary data.</text>
</comment>
<keyword evidence="3" id="KW-0285">Flavoprotein</keyword>
<evidence type="ECO:0000313" key="11">
    <source>
        <dbReference type="Proteomes" id="UP000034236"/>
    </source>
</evidence>
<evidence type="ECO:0000256" key="7">
    <source>
        <dbReference type="ARBA" id="ARBA00023136"/>
    </source>
</evidence>
<accession>A0A0G0Y4T2</accession>
<dbReference type="GO" id="GO:0005737">
    <property type="term" value="C:cytoplasm"/>
    <property type="evidence" value="ECO:0007669"/>
    <property type="project" value="InterPro"/>
</dbReference>
<proteinExistence type="predicted"/>
<dbReference type="InterPro" id="IPR050074">
    <property type="entry name" value="DHO_dehydrogenase"/>
</dbReference>
<dbReference type="Gene3D" id="3.20.20.70">
    <property type="entry name" value="Aldolase class I"/>
    <property type="match status" value="1"/>
</dbReference>
<evidence type="ECO:0000256" key="3">
    <source>
        <dbReference type="ARBA" id="ARBA00022630"/>
    </source>
</evidence>
<evidence type="ECO:0000256" key="2">
    <source>
        <dbReference type="ARBA" id="ARBA00004725"/>
    </source>
</evidence>
<dbReference type="SUPFAM" id="SSF51395">
    <property type="entry name" value="FMN-linked oxidoreductases"/>
    <property type="match status" value="1"/>
</dbReference>
<dbReference type="CDD" id="cd04738">
    <property type="entry name" value="DHOD_2_like"/>
    <property type="match status" value="1"/>
</dbReference>
<evidence type="ECO:0000256" key="1">
    <source>
        <dbReference type="ARBA" id="ARBA00001917"/>
    </source>
</evidence>
<dbReference type="GO" id="GO:0009220">
    <property type="term" value="P:pyrimidine ribonucleotide biosynthetic process"/>
    <property type="evidence" value="ECO:0007669"/>
    <property type="project" value="UniProtKB-UniRule"/>
</dbReference>
<evidence type="ECO:0000256" key="5">
    <source>
        <dbReference type="ARBA" id="ARBA00022975"/>
    </source>
</evidence>
<dbReference type="GO" id="GO:0106430">
    <property type="term" value="F:dihydroorotate dehydrogenase (quinone) activity"/>
    <property type="evidence" value="ECO:0007669"/>
    <property type="project" value="UniProtKB-EC"/>
</dbReference>
<comment type="cofactor">
    <cofactor evidence="1">
        <name>FMN</name>
        <dbReference type="ChEBI" id="CHEBI:58210"/>
    </cofactor>
</comment>
<dbReference type="PANTHER" id="PTHR48109:SF4">
    <property type="entry name" value="DIHYDROOROTATE DEHYDROGENASE (QUINONE), MITOCHONDRIAL"/>
    <property type="match status" value="1"/>
</dbReference>
<dbReference type="NCBIfam" id="NF003652">
    <property type="entry name" value="PRK05286.2-5"/>
    <property type="match status" value="1"/>
</dbReference>
<evidence type="ECO:0000259" key="9">
    <source>
        <dbReference type="Pfam" id="PF01180"/>
    </source>
</evidence>
<evidence type="ECO:0000256" key="4">
    <source>
        <dbReference type="ARBA" id="ARBA00022643"/>
    </source>
</evidence>
<keyword evidence="5" id="KW-0665">Pyrimidine biosynthesis</keyword>
<gene>
    <name evidence="10" type="ORF">UU58_C0006G0002</name>
</gene>
<feature type="domain" description="Dihydroorotate dehydrogenase catalytic" evidence="9">
    <location>
        <begin position="95"/>
        <end position="394"/>
    </location>
</feature>
<evidence type="ECO:0000256" key="6">
    <source>
        <dbReference type="ARBA" id="ARBA00023002"/>
    </source>
</evidence>
<evidence type="ECO:0000256" key="8">
    <source>
        <dbReference type="NCBIfam" id="TIGR01036"/>
    </source>
</evidence>
<dbReference type="NCBIfam" id="TIGR01036">
    <property type="entry name" value="pyrD_sub2"/>
    <property type="match status" value="1"/>
</dbReference>
<reference evidence="10 11" key="1">
    <citation type="journal article" date="2015" name="Nature">
        <title>rRNA introns, odd ribosomes, and small enigmatic genomes across a large radiation of phyla.</title>
        <authorList>
            <person name="Brown C.T."/>
            <person name="Hug L.A."/>
            <person name="Thomas B.C."/>
            <person name="Sharon I."/>
            <person name="Castelle C.J."/>
            <person name="Singh A."/>
            <person name="Wilkins M.J."/>
            <person name="Williams K.H."/>
            <person name="Banfield J.F."/>
        </authorList>
    </citation>
    <scope>NUCLEOTIDE SEQUENCE [LARGE SCALE GENOMIC DNA]</scope>
</reference>
<dbReference type="Pfam" id="PF01180">
    <property type="entry name" value="DHO_dh"/>
    <property type="match status" value="1"/>
</dbReference>
<dbReference type="AlphaFoldDB" id="A0A0G0Y4T2"/>
<dbReference type="PANTHER" id="PTHR48109">
    <property type="entry name" value="DIHYDROOROTATE DEHYDROGENASE (QUINONE), MITOCHONDRIAL-RELATED"/>
    <property type="match status" value="1"/>
</dbReference>